<dbReference type="AlphaFoldDB" id="A0A939H6A4"/>
<feature type="domain" description="Cupin type-2" evidence="1">
    <location>
        <begin position="34"/>
        <end position="89"/>
    </location>
</feature>
<dbReference type="CDD" id="cd02238">
    <property type="entry name" value="cupin_KdgF"/>
    <property type="match status" value="1"/>
</dbReference>
<evidence type="ECO:0000259" key="1">
    <source>
        <dbReference type="Pfam" id="PF07883"/>
    </source>
</evidence>
<sequence>MMFVLNQEILSVNCGPGVHRKVLAHNEDMMMCEIRFEKGAVGALHAHPHLQTTYVVSGSFEFTIGDEKKVVKAGDSLLMPPDVLHGTVALLDGVLVDVFSPMRKDFL</sequence>
<dbReference type="Gene3D" id="2.60.120.10">
    <property type="entry name" value="Jelly Rolls"/>
    <property type="match status" value="1"/>
</dbReference>
<protein>
    <submittedName>
        <fullName evidence="2">Cupin domain-containing protein</fullName>
    </submittedName>
</protein>
<evidence type="ECO:0000313" key="3">
    <source>
        <dbReference type="Proteomes" id="UP000664218"/>
    </source>
</evidence>
<dbReference type="EMBL" id="JAFNJU010000001">
    <property type="protein sequence ID" value="MBO1263901.1"/>
    <property type="molecule type" value="Genomic_DNA"/>
</dbReference>
<dbReference type="InterPro" id="IPR025499">
    <property type="entry name" value="KdgF"/>
</dbReference>
<dbReference type="InterPro" id="IPR052535">
    <property type="entry name" value="Bacilysin_H2HPP_isomerase"/>
</dbReference>
<gene>
    <name evidence="2" type="ORF">J3A84_02435</name>
</gene>
<proteinExistence type="predicted"/>
<evidence type="ECO:0000313" key="2">
    <source>
        <dbReference type="EMBL" id="MBO1263901.1"/>
    </source>
</evidence>
<dbReference type="Pfam" id="PF07883">
    <property type="entry name" value="Cupin_2"/>
    <property type="match status" value="1"/>
</dbReference>
<keyword evidence="3" id="KW-1185">Reference proteome</keyword>
<dbReference type="InterPro" id="IPR014710">
    <property type="entry name" value="RmlC-like_jellyroll"/>
</dbReference>
<name>A0A939H6A4_9CLOT</name>
<reference evidence="2" key="1">
    <citation type="submission" date="2021-03" db="EMBL/GenBank/DDBJ databases">
        <title>Proteiniclasticum marinus sp. nov., isolated from tidal flat sediment.</title>
        <authorList>
            <person name="Namirimu T."/>
            <person name="Yang J.-A."/>
            <person name="Yang S.-H."/>
            <person name="Kim Y.-J."/>
            <person name="Kwon K.K."/>
        </authorList>
    </citation>
    <scope>NUCLEOTIDE SEQUENCE</scope>
    <source>
        <strain evidence="2">SCR006</strain>
    </source>
</reference>
<organism evidence="2 3">
    <name type="scientific">Proteiniclasticum aestuarii</name>
    <dbReference type="NCBI Taxonomy" id="2817862"/>
    <lineage>
        <taxon>Bacteria</taxon>
        <taxon>Bacillati</taxon>
        <taxon>Bacillota</taxon>
        <taxon>Clostridia</taxon>
        <taxon>Eubacteriales</taxon>
        <taxon>Clostridiaceae</taxon>
        <taxon>Proteiniclasticum</taxon>
    </lineage>
</organism>
<accession>A0A939H6A4</accession>
<dbReference type="RefSeq" id="WP_207598398.1">
    <property type="nucleotide sequence ID" value="NZ_JAFNJU010000001.1"/>
</dbReference>
<dbReference type="Proteomes" id="UP000664218">
    <property type="component" value="Unassembled WGS sequence"/>
</dbReference>
<dbReference type="PANTHER" id="PTHR40112:SF1">
    <property type="entry name" value="H2HPP ISOMERASE"/>
    <property type="match status" value="1"/>
</dbReference>
<dbReference type="PIRSF" id="PIRSF029883">
    <property type="entry name" value="KdgF"/>
    <property type="match status" value="1"/>
</dbReference>
<dbReference type="PANTHER" id="PTHR40112">
    <property type="entry name" value="H2HPP ISOMERASE"/>
    <property type="match status" value="1"/>
</dbReference>
<dbReference type="SUPFAM" id="SSF51182">
    <property type="entry name" value="RmlC-like cupins"/>
    <property type="match status" value="1"/>
</dbReference>
<comment type="caution">
    <text evidence="2">The sequence shown here is derived from an EMBL/GenBank/DDBJ whole genome shotgun (WGS) entry which is preliminary data.</text>
</comment>
<dbReference type="InterPro" id="IPR011051">
    <property type="entry name" value="RmlC_Cupin_sf"/>
</dbReference>
<dbReference type="InterPro" id="IPR013096">
    <property type="entry name" value="Cupin_2"/>
</dbReference>